<dbReference type="EMBL" id="JAVAMP010000001">
    <property type="protein sequence ID" value="MDP5272843.1"/>
    <property type="molecule type" value="Genomic_DNA"/>
</dbReference>
<sequence>MTKNKNLKYIFLILLSILLMGNTNNHPTPFHERIFPPIHTSDSSTFYYSGIMLLVLMYYGYKGLLSVKKDRTNIGLKAIIFTILTPLLMSNLWEDGIKLYKSYFDNLNAVYSYHEEKSISYRTEGSEAIINGKIHLENLSDIQQEFFIKITFSSYWGDNVEEKELFALEEDLNSRKSFILYANENKMIEFVLDGTSINPNSQGSGFTNVFDYVLIQGSEEVSFTSD</sequence>
<evidence type="ECO:0000313" key="2">
    <source>
        <dbReference type="EMBL" id="MDP5272843.1"/>
    </source>
</evidence>
<accession>A0ABT9IU22</accession>
<keyword evidence="1" id="KW-0472">Membrane</keyword>
<keyword evidence="1" id="KW-1133">Transmembrane helix</keyword>
<keyword evidence="3" id="KW-1185">Reference proteome</keyword>
<name>A0ABT9IU22_9BACL</name>
<evidence type="ECO:0008006" key="4">
    <source>
        <dbReference type="Google" id="ProtNLM"/>
    </source>
</evidence>
<protein>
    <recommendedName>
        <fullName evidence="4">SMODS-associating 2TM beta-strand rich effector domain-containing protein</fullName>
    </recommendedName>
</protein>
<comment type="caution">
    <text evidence="2">The sequence shown here is derived from an EMBL/GenBank/DDBJ whole genome shotgun (WGS) entry which is preliminary data.</text>
</comment>
<feature type="transmembrane region" description="Helical" evidence="1">
    <location>
        <begin position="73"/>
        <end position="93"/>
    </location>
</feature>
<gene>
    <name evidence="2" type="ORF">Q5Y73_01855</name>
</gene>
<dbReference type="Proteomes" id="UP001231941">
    <property type="component" value="Unassembled WGS sequence"/>
</dbReference>
<dbReference type="RefSeq" id="WP_305990146.1">
    <property type="nucleotide sequence ID" value="NZ_JAVAMP010000001.1"/>
</dbReference>
<organism evidence="2 3">
    <name type="scientific">Chengkuizengella axinellae</name>
    <dbReference type="NCBI Taxonomy" id="3064388"/>
    <lineage>
        <taxon>Bacteria</taxon>
        <taxon>Bacillati</taxon>
        <taxon>Bacillota</taxon>
        <taxon>Bacilli</taxon>
        <taxon>Bacillales</taxon>
        <taxon>Paenibacillaceae</taxon>
        <taxon>Chengkuizengella</taxon>
    </lineage>
</organism>
<keyword evidence="1" id="KW-0812">Transmembrane</keyword>
<reference evidence="2 3" key="1">
    <citation type="submission" date="2023-08" db="EMBL/GenBank/DDBJ databases">
        <authorList>
            <person name="Park J.-S."/>
        </authorList>
    </citation>
    <scope>NUCLEOTIDE SEQUENCE [LARGE SCALE GENOMIC DNA]</scope>
    <source>
        <strain evidence="2 3">2205SS18-9</strain>
    </source>
</reference>
<feature type="transmembrane region" description="Helical" evidence="1">
    <location>
        <begin position="45"/>
        <end position="61"/>
    </location>
</feature>
<evidence type="ECO:0000256" key="1">
    <source>
        <dbReference type="SAM" id="Phobius"/>
    </source>
</evidence>
<evidence type="ECO:0000313" key="3">
    <source>
        <dbReference type="Proteomes" id="UP001231941"/>
    </source>
</evidence>
<proteinExistence type="predicted"/>